<dbReference type="GO" id="GO:0030964">
    <property type="term" value="C:NADH dehydrogenase complex"/>
    <property type="evidence" value="ECO:0007669"/>
    <property type="project" value="TreeGrafter"/>
</dbReference>
<dbReference type="Pfam" id="PF00507">
    <property type="entry name" value="Oxidored_q4"/>
    <property type="match status" value="1"/>
</dbReference>
<keyword evidence="11" id="KW-0830">Ubiquinone</keyword>
<keyword evidence="14" id="KW-0560">Oxidoreductase</keyword>
<evidence type="ECO:0000313" key="14">
    <source>
        <dbReference type="EMBL" id="GBC97925.1"/>
    </source>
</evidence>
<evidence type="ECO:0000256" key="6">
    <source>
        <dbReference type="ARBA" id="ARBA00022719"/>
    </source>
</evidence>
<dbReference type="Proteomes" id="UP000236173">
    <property type="component" value="Unassembled WGS sequence"/>
</dbReference>
<dbReference type="GO" id="GO:0005886">
    <property type="term" value="C:plasma membrane"/>
    <property type="evidence" value="ECO:0007669"/>
    <property type="project" value="UniProtKB-SubCell"/>
</dbReference>
<dbReference type="Gene3D" id="1.20.58.1610">
    <property type="entry name" value="NADH:ubiquinone/plastoquinone oxidoreductase, chain 3"/>
    <property type="match status" value="1"/>
</dbReference>
<comment type="subcellular location">
    <subcellularLocation>
        <location evidence="11 12">Cell membrane</location>
        <topology evidence="11 12">Multi-pass membrane protein</topology>
    </subcellularLocation>
    <subcellularLocation>
        <location evidence="1">Membrane</location>
        <topology evidence="1">Multi-pass membrane protein</topology>
    </subcellularLocation>
</comment>
<keyword evidence="8 11" id="KW-1133">Transmembrane helix</keyword>
<reference evidence="15" key="1">
    <citation type="submission" date="2017-09" db="EMBL/GenBank/DDBJ databases">
        <title>Metaegenomics of thermophilic ammonia-oxidizing enrichment culture.</title>
        <authorList>
            <person name="Kato S."/>
            <person name="Suzuki K."/>
        </authorList>
    </citation>
    <scope>NUCLEOTIDE SEQUENCE [LARGE SCALE GENOMIC DNA]</scope>
</reference>
<feature type="transmembrane region" description="Helical" evidence="11">
    <location>
        <begin position="62"/>
        <end position="83"/>
    </location>
</feature>
<evidence type="ECO:0000256" key="12">
    <source>
        <dbReference type="RuleBase" id="RU003639"/>
    </source>
</evidence>
<dbReference type="InterPro" id="IPR000440">
    <property type="entry name" value="NADH_UbQ/plastoQ_OxRdtase_su3"/>
</dbReference>
<evidence type="ECO:0000256" key="13">
    <source>
        <dbReference type="SAM" id="MobiDB-lite"/>
    </source>
</evidence>
<evidence type="ECO:0000256" key="5">
    <source>
        <dbReference type="ARBA" id="ARBA00022692"/>
    </source>
</evidence>
<dbReference type="EMBL" id="BEHT01000004">
    <property type="protein sequence ID" value="GBC97925.1"/>
    <property type="molecule type" value="Genomic_DNA"/>
</dbReference>
<dbReference type="GO" id="GO:0050136">
    <property type="term" value="F:NADH dehydrogenase (quinone) (non-electrogenic) activity"/>
    <property type="evidence" value="ECO:0007669"/>
    <property type="project" value="UniProtKB-UniRule"/>
</dbReference>
<evidence type="ECO:0000313" key="15">
    <source>
        <dbReference type="Proteomes" id="UP000236173"/>
    </source>
</evidence>
<evidence type="ECO:0000256" key="7">
    <source>
        <dbReference type="ARBA" id="ARBA00022967"/>
    </source>
</evidence>
<dbReference type="PANTHER" id="PTHR11058:SF22">
    <property type="entry name" value="NADH-QUINONE OXIDOREDUCTASE SUBUNIT A"/>
    <property type="match status" value="1"/>
</dbReference>
<evidence type="ECO:0000256" key="9">
    <source>
        <dbReference type="ARBA" id="ARBA00023027"/>
    </source>
</evidence>
<evidence type="ECO:0000256" key="3">
    <source>
        <dbReference type="ARBA" id="ARBA00022448"/>
    </source>
</evidence>
<feature type="transmembrane region" description="Helical" evidence="11">
    <location>
        <begin position="6"/>
        <end position="32"/>
    </location>
</feature>
<name>A0A2H5X9T0_9BACT</name>
<comment type="function">
    <text evidence="11">NDH-1 shuttles electrons from NADH, via FMN and iron-sulfur (Fe-S) centers, to quinones in the respiratory chain. The immediate electron acceptor for the enzyme in this species is believed to be ubiquinone. Couples the redox reaction to proton translocation (for every two electrons transferred, four hydrogen ions are translocated across the cytoplasmic membrane), and thus conserves the redox energy in a proton gradient.</text>
</comment>
<comment type="subunit">
    <text evidence="11">NDH-1 is composed of 14 different subunits. Subunits NuoA, H, J, K, L, M, N constitute the membrane sector of the complex.</text>
</comment>
<dbReference type="EC" id="7.1.1.-" evidence="11"/>
<dbReference type="GO" id="GO:0048038">
    <property type="term" value="F:quinone binding"/>
    <property type="evidence" value="ECO:0007669"/>
    <property type="project" value="UniProtKB-KW"/>
</dbReference>
<comment type="catalytic activity">
    <reaction evidence="11 12">
        <text>a quinone + NADH + 5 H(+)(in) = a quinol + NAD(+) + 4 H(+)(out)</text>
        <dbReference type="Rhea" id="RHEA:57888"/>
        <dbReference type="ChEBI" id="CHEBI:15378"/>
        <dbReference type="ChEBI" id="CHEBI:24646"/>
        <dbReference type="ChEBI" id="CHEBI:57540"/>
        <dbReference type="ChEBI" id="CHEBI:57945"/>
        <dbReference type="ChEBI" id="CHEBI:132124"/>
    </reaction>
</comment>
<keyword evidence="7 11" id="KW-1278">Translocase</keyword>
<evidence type="ECO:0000256" key="1">
    <source>
        <dbReference type="ARBA" id="ARBA00004141"/>
    </source>
</evidence>
<comment type="similarity">
    <text evidence="2 11 12">Belongs to the complex I subunit 3 family.</text>
</comment>
<dbReference type="AlphaFoldDB" id="A0A2H5X9T0"/>
<organism evidence="14 15">
    <name type="scientific">Candidatus Fervidibacter japonicus</name>
    <dbReference type="NCBI Taxonomy" id="2035412"/>
    <lineage>
        <taxon>Bacteria</taxon>
        <taxon>Candidatus Fervidibacterota</taxon>
        <taxon>Candidatus Fervidibacter</taxon>
    </lineage>
</organism>
<dbReference type="HAMAP" id="MF_01394">
    <property type="entry name" value="NDH1_NuoA"/>
    <property type="match status" value="1"/>
</dbReference>
<dbReference type="GO" id="GO:0008137">
    <property type="term" value="F:NADH dehydrogenase (ubiquinone) activity"/>
    <property type="evidence" value="ECO:0007669"/>
    <property type="project" value="InterPro"/>
</dbReference>
<feature type="transmembrane region" description="Helical" evidence="11">
    <location>
        <begin position="89"/>
        <end position="111"/>
    </location>
</feature>
<evidence type="ECO:0000256" key="8">
    <source>
        <dbReference type="ARBA" id="ARBA00022989"/>
    </source>
</evidence>
<protein>
    <recommendedName>
        <fullName evidence="11">NADH-quinone oxidoreductase subunit A</fullName>
        <ecNumber evidence="11">7.1.1.-</ecNumber>
    </recommendedName>
    <alternativeName>
        <fullName evidence="11">NADH dehydrogenase I subunit A</fullName>
    </alternativeName>
    <alternativeName>
        <fullName evidence="11">NDH-1 subunit A</fullName>
    </alternativeName>
    <alternativeName>
        <fullName evidence="11">NUO1</fullName>
    </alternativeName>
</protein>
<evidence type="ECO:0000256" key="2">
    <source>
        <dbReference type="ARBA" id="ARBA00008472"/>
    </source>
</evidence>
<keyword evidence="10 11" id="KW-0472">Membrane</keyword>
<comment type="caution">
    <text evidence="14">The sequence shown here is derived from an EMBL/GenBank/DDBJ whole genome shotgun (WGS) entry which is preliminary data.</text>
</comment>
<keyword evidence="3 11" id="KW-0813">Transport</keyword>
<feature type="region of interest" description="Disordered" evidence="13">
    <location>
        <begin position="128"/>
        <end position="157"/>
    </location>
</feature>
<keyword evidence="9 11" id="KW-0520">NAD</keyword>
<keyword evidence="6 11" id="KW-0874">Quinone</keyword>
<sequence length="157" mass="17364">MLAHYIPIGVAIVLAVLVAAGMLLLSHIIGLLEAKPKRSKVVAYECGNEPAGDARQRFPIKFYVIAMLFIVFDVEVVFFYPWAVVYRELGTAALTAMAVFLGILVVGYIYLLRTGAFEWEWWEQEQPEAPAPPVEQPTRIASAEPHQPAVPVGGEVR</sequence>
<evidence type="ECO:0000256" key="4">
    <source>
        <dbReference type="ARBA" id="ARBA00022475"/>
    </source>
</evidence>
<dbReference type="InterPro" id="IPR038430">
    <property type="entry name" value="NDAH_ubi_oxred_su3_sf"/>
</dbReference>
<keyword evidence="5 11" id="KW-0812">Transmembrane</keyword>
<evidence type="ECO:0000256" key="11">
    <source>
        <dbReference type="HAMAP-Rule" id="MF_01394"/>
    </source>
</evidence>
<gene>
    <name evidence="11 14" type="primary">nuoA</name>
    <name evidence="14" type="ORF">HRbin17_00420</name>
</gene>
<proteinExistence type="inferred from homology"/>
<keyword evidence="4 11" id="KW-1003">Cell membrane</keyword>
<dbReference type="InterPro" id="IPR023043">
    <property type="entry name" value="NAD(P)H_OxRDtase_bac/plastid"/>
</dbReference>
<evidence type="ECO:0000256" key="10">
    <source>
        <dbReference type="ARBA" id="ARBA00023136"/>
    </source>
</evidence>
<accession>A0A2H5X9T0</accession>
<dbReference type="PANTHER" id="PTHR11058">
    <property type="entry name" value="NADH-UBIQUINONE OXIDOREDUCTASE CHAIN 3"/>
    <property type="match status" value="1"/>
</dbReference>